<dbReference type="RefSeq" id="WP_185662343.1">
    <property type="nucleotide sequence ID" value="NZ_JACLAW010000001.1"/>
</dbReference>
<keyword evidence="3 7" id="KW-0812">Transmembrane</keyword>
<evidence type="ECO:0000256" key="2">
    <source>
        <dbReference type="ARBA" id="ARBA00007802"/>
    </source>
</evidence>
<comment type="similarity">
    <text evidence="2">Belongs to the TrbL/VirB6 family.</text>
</comment>
<evidence type="ECO:0000256" key="1">
    <source>
        <dbReference type="ARBA" id="ARBA00004141"/>
    </source>
</evidence>
<evidence type="ECO:0000313" key="9">
    <source>
        <dbReference type="Proteomes" id="UP000566813"/>
    </source>
</evidence>
<comment type="subcellular location">
    <subcellularLocation>
        <location evidence="1">Membrane</location>
        <topology evidence="1">Multi-pass membrane protein</topology>
    </subcellularLocation>
</comment>
<organism evidence="8 9">
    <name type="scientific">Novosphingobium flavum</name>
    <dbReference type="NCBI Taxonomy" id="1778672"/>
    <lineage>
        <taxon>Bacteria</taxon>
        <taxon>Pseudomonadati</taxon>
        <taxon>Pseudomonadota</taxon>
        <taxon>Alphaproteobacteria</taxon>
        <taxon>Sphingomonadales</taxon>
        <taxon>Sphingomonadaceae</taxon>
        <taxon>Novosphingobium</taxon>
    </lineage>
</organism>
<feature type="transmembrane region" description="Helical" evidence="7">
    <location>
        <begin position="78"/>
        <end position="95"/>
    </location>
</feature>
<feature type="transmembrane region" description="Helical" evidence="7">
    <location>
        <begin position="225"/>
        <end position="246"/>
    </location>
</feature>
<feature type="region of interest" description="Disordered" evidence="6">
    <location>
        <begin position="306"/>
        <end position="337"/>
    </location>
</feature>
<evidence type="ECO:0000256" key="6">
    <source>
        <dbReference type="SAM" id="MobiDB-lite"/>
    </source>
</evidence>
<name>A0A7X1KK26_9SPHN</name>
<feature type="compositionally biased region" description="Low complexity" evidence="6">
    <location>
        <begin position="321"/>
        <end position="337"/>
    </location>
</feature>
<gene>
    <name evidence="8" type="ORF">H7F51_01030</name>
</gene>
<dbReference type="Pfam" id="PF04610">
    <property type="entry name" value="TrbL"/>
    <property type="match status" value="1"/>
</dbReference>
<protein>
    <submittedName>
        <fullName evidence="8">Type IV secretion system protein</fullName>
    </submittedName>
</protein>
<sequence>MSTCDPLVQSASDGVAAALSAVDCMAGEATASAFARLFGPQGALLPALTILLTLYIAVFALALLTGRTRLSVSALTRRMMMLGVVLTFATSWIAYQGVLWNLVVGAPDQIASLLVGTKGQATQLFAGRIDLLFQAIADAADMAQQQQAAAAASMPAGTAPLAAPAATAAFAPSGLVWMAAVLLLLGTVGLLVTARIVLAVLLALGPVFIVLALFRGSRGLCAGWLRALVMVAVTPQLAVLGGALTIELAVPVVQRLAGPEGIEARPAFALFLVAAVHCALMALALRTAGTMVAGWRVFGLAPDFGERTERSTEGPAPAPLPAASTTMRRGAATGRTSETTAALITTTAHPAPHAAPHVAPLRSTFTPSPLTAPPLPALRAQGIGSRWRRPASPSEILR</sequence>
<dbReference type="InterPro" id="IPR007688">
    <property type="entry name" value="Conjugal_tfr_TrbL/VirB6"/>
</dbReference>
<evidence type="ECO:0000256" key="4">
    <source>
        <dbReference type="ARBA" id="ARBA00022989"/>
    </source>
</evidence>
<evidence type="ECO:0000313" key="8">
    <source>
        <dbReference type="EMBL" id="MBC2664094.1"/>
    </source>
</evidence>
<keyword evidence="4 7" id="KW-1133">Transmembrane helix</keyword>
<keyword evidence="9" id="KW-1185">Reference proteome</keyword>
<evidence type="ECO:0000256" key="3">
    <source>
        <dbReference type="ARBA" id="ARBA00022692"/>
    </source>
</evidence>
<accession>A0A7X1KK26</accession>
<dbReference type="Proteomes" id="UP000566813">
    <property type="component" value="Unassembled WGS sequence"/>
</dbReference>
<dbReference type="GO" id="GO:0016020">
    <property type="term" value="C:membrane"/>
    <property type="evidence" value="ECO:0007669"/>
    <property type="project" value="UniProtKB-SubCell"/>
</dbReference>
<dbReference type="GO" id="GO:0030255">
    <property type="term" value="P:protein secretion by the type IV secretion system"/>
    <property type="evidence" value="ECO:0007669"/>
    <property type="project" value="InterPro"/>
</dbReference>
<proteinExistence type="inferred from homology"/>
<dbReference type="EMBL" id="JACLAW010000001">
    <property type="protein sequence ID" value="MBC2664094.1"/>
    <property type="molecule type" value="Genomic_DNA"/>
</dbReference>
<evidence type="ECO:0000256" key="5">
    <source>
        <dbReference type="ARBA" id="ARBA00023136"/>
    </source>
</evidence>
<feature type="transmembrane region" description="Helical" evidence="7">
    <location>
        <begin position="43"/>
        <end position="66"/>
    </location>
</feature>
<comment type="caution">
    <text evidence="8">The sequence shown here is derived from an EMBL/GenBank/DDBJ whole genome shotgun (WGS) entry which is preliminary data.</text>
</comment>
<keyword evidence="5 7" id="KW-0472">Membrane</keyword>
<reference evidence="8 9" key="1">
    <citation type="submission" date="2020-08" db="EMBL/GenBank/DDBJ databases">
        <title>The genome sequence of type strain Novosphingobium flavum NBRC 111647.</title>
        <authorList>
            <person name="Liu Y."/>
        </authorList>
    </citation>
    <scope>NUCLEOTIDE SEQUENCE [LARGE SCALE GENOMIC DNA]</scope>
    <source>
        <strain evidence="8 9">NBRC 111647</strain>
    </source>
</reference>
<feature type="transmembrane region" description="Helical" evidence="7">
    <location>
        <begin position="266"/>
        <end position="285"/>
    </location>
</feature>
<dbReference type="AlphaFoldDB" id="A0A7X1KK26"/>
<evidence type="ECO:0000256" key="7">
    <source>
        <dbReference type="SAM" id="Phobius"/>
    </source>
</evidence>
<feature type="transmembrane region" description="Helical" evidence="7">
    <location>
        <begin position="180"/>
        <end position="213"/>
    </location>
</feature>